<dbReference type="InterPro" id="IPR032307">
    <property type="entry name" value="PepSY_TM-like_2"/>
</dbReference>
<proteinExistence type="predicted"/>
<gene>
    <name evidence="2" type="ORF">HXL68_05910</name>
</gene>
<feature type="transmembrane region" description="Helical" evidence="1">
    <location>
        <begin position="176"/>
        <end position="200"/>
    </location>
</feature>
<protein>
    <submittedName>
        <fullName evidence="2">PepSY-associated TM helix domain-containing protein</fullName>
    </submittedName>
</protein>
<dbReference type="PANTHER" id="PTHR40115:SF1">
    <property type="entry name" value="INNER MEMBRANE PROTEIN WITH PEPSY TM HELIX"/>
    <property type="match status" value="1"/>
</dbReference>
<evidence type="ECO:0000256" key="1">
    <source>
        <dbReference type="SAM" id="Phobius"/>
    </source>
</evidence>
<dbReference type="Pfam" id="PF16357">
    <property type="entry name" value="PepSY_TM_like_2"/>
    <property type="match status" value="1"/>
</dbReference>
<evidence type="ECO:0000313" key="3">
    <source>
        <dbReference type="Proteomes" id="UP000718593"/>
    </source>
</evidence>
<reference evidence="2" key="1">
    <citation type="submission" date="2020-04" db="EMBL/GenBank/DDBJ databases">
        <title>Deep metagenomics examines the oral microbiome during advanced dental caries in children, revealing novel taxa and co-occurrences with host molecules.</title>
        <authorList>
            <person name="Baker J.L."/>
            <person name="Morton J.T."/>
            <person name="Dinis M."/>
            <person name="Alvarez R."/>
            <person name="Tran N.C."/>
            <person name="Knight R."/>
            <person name="Edlund A."/>
        </authorList>
    </citation>
    <scope>NUCLEOTIDE SEQUENCE</scope>
    <source>
        <strain evidence="2">JCVI_32_bin.24</strain>
    </source>
</reference>
<feature type="transmembrane region" description="Helical" evidence="1">
    <location>
        <begin position="206"/>
        <end position="226"/>
    </location>
</feature>
<organism evidence="2 3">
    <name type="scientific">Dechloromonas agitata</name>
    <dbReference type="NCBI Taxonomy" id="73030"/>
    <lineage>
        <taxon>Bacteria</taxon>
        <taxon>Pseudomonadati</taxon>
        <taxon>Pseudomonadota</taxon>
        <taxon>Betaproteobacteria</taxon>
        <taxon>Rhodocyclales</taxon>
        <taxon>Azonexaceae</taxon>
        <taxon>Dechloromonas</taxon>
    </lineage>
</organism>
<sequence length="228" mass="25296">MDRANLSVSAGGATQANPLPRRRGRRAVFLTWVRKIHLYVGLWGAILGLLFGATGILLNHRAILKIPVEKSVQKTVQLALPEQRPGTPEELAAWLQGELKFTPEQVVQVKKQPAKTVVWDDREVLQPERWSVSLQTPQRSVSAEYFAGNRFVKLDHTDATPIGTLIRLHMSVGVNAFWVLLADTIAGSLMLLSITGLLLWTQLRAMHTVAVTTSLGALLAATWFMWSM</sequence>
<dbReference type="AlphaFoldDB" id="A0A930BRP9"/>
<name>A0A930BRP9_9RHOO</name>
<feature type="transmembrane region" description="Helical" evidence="1">
    <location>
        <begin position="36"/>
        <end position="58"/>
    </location>
</feature>
<keyword evidence="1" id="KW-0812">Transmembrane</keyword>
<comment type="caution">
    <text evidence="2">The sequence shown here is derived from an EMBL/GenBank/DDBJ whole genome shotgun (WGS) entry which is preliminary data.</text>
</comment>
<dbReference type="Proteomes" id="UP000718593">
    <property type="component" value="Unassembled WGS sequence"/>
</dbReference>
<evidence type="ECO:0000313" key="2">
    <source>
        <dbReference type="EMBL" id="MBF1164557.1"/>
    </source>
</evidence>
<keyword evidence="1" id="KW-1133">Transmembrane helix</keyword>
<accession>A0A930BRP9</accession>
<dbReference type="EMBL" id="JABZMI010000083">
    <property type="protein sequence ID" value="MBF1164557.1"/>
    <property type="molecule type" value="Genomic_DNA"/>
</dbReference>
<keyword evidence="1" id="KW-0472">Membrane</keyword>
<dbReference type="PANTHER" id="PTHR40115">
    <property type="entry name" value="INNER MEMBRANE PROTEIN WITH PEPSY TM HELIX"/>
    <property type="match status" value="1"/>
</dbReference>